<dbReference type="Pfam" id="PF13561">
    <property type="entry name" value="adh_short_C2"/>
    <property type="match status" value="1"/>
</dbReference>
<dbReference type="PRINTS" id="PR00081">
    <property type="entry name" value="GDHRDH"/>
</dbReference>
<evidence type="ECO:0000256" key="1">
    <source>
        <dbReference type="ARBA" id="ARBA00006484"/>
    </source>
</evidence>
<dbReference type="PANTHER" id="PTHR42879:SF2">
    <property type="entry name" value="3-OXOACYL-[ACYL-CARRIER-PROTEIN] REDUCTASE FABG"/>
    <property type="match status" value="1"/>
</dbReference>
<dbReference type="PANTHER" id="PTHR42879">
    <property type="entry name" value="3-OXOACYL-(ACYL-CARRIER-PROTEIN) REDUCTASE"/>
    <property type="match status" value="1"/>
</dbReference>
<name>A0A1G9CTP5_9GAMM</name>
<protein>
    <submittedName>
        <fullName evidence="2">3-hydroxybutyrate dehydrogenase</fullName>
    </submittedName>
</protein>
<evidence type="ECO:0000313" key="2">
    <source>
        <dbReference type="EMBL" id="SDK55006.1"/>
    </source>
</evidence>
<evidence type="ECO:0000313" key="3">
    <source>
        <dbReference type="Proteomes" id="UP000199305"/>
    </source>
</evidence>
<dbReference type="NCBIfam" id="NF009093">
    <property type="entry name" value="PRK12429.1"/>
    <property type="match status" value="1"/>
</dbReference>
<dbReference type="GO" id="GO:0032787">
    <property type="term" value="P:monocarboxylic acid metabolic process"/>
    <property type="evidence" value="ECO:0007669"/>
    <property type="project" value="UniProtKB-ARBA"/>
</dbReference>
<dbReference type="EMBL" id="FNFH01000005">
    <property type="protein sequence ID" value="SDK55006.1"/>
    <property type="molecule type" value="Genomic_DNA"/>
</dbReference>
<dbReference type="Gene3D" id="3.40.50.720">
    <property type="entry name" value="NAD(P)-binding Rossmann-like Domain"/>
    <property type="match status" value="1"/>
</dbReference>
<dbReference type="FunFam" id="3.40.50.720:FF:000084">
    <property type="entry name" value="Short-chain dehydrogenase reductase"/>
    <property type="match status" value="1"/>
</dbReference>
<dbReference type="InterPro" id="IPR002347">
    <property type="entry name" value="SDR_fam"/>
</dbReference>
<dbReference type="Proteomes" id="UP000199305">
    <property type="component" value="Unassembled WGS sequence"/>
</dbReference>
<sequence>MQRNNNKPALVTGSTSGIGLAIAHTLARGGHPVMLHGLADPQSGARLQREFADSYGVSCGFSDADITTEGGCQQLVAETREALGNTAILVNNAGIQFTAAAHEFPAEQWHRIIAVNLSAAFFLARDVIPDMRAEGWGRVVNVASVHGMVASANKAAYCAAKHGLVGLTKVLALENADSGITANAICPGWVETPLIQPQIDAIASTEGITGDEARARLVGEKQPMPRTTHPEAIGALTLYLCGEFADTLTGATLPVDGGWTAQ</sequence>
<organism evidence="2 3">
    <name type="scientific">Microbulbifer yueqingensis</name>
    <dbReference type="NCBI Taxonomy" id="658219"/>
    <lineage>
        <taxon>Bacteria</taxon>
        <taxon>Pseudomonadati</taxon>
        <taxon>Pseudomonadota</taxon>
        <taxon>Gammaproteobacteria</taxon>
        <taxon>Cellvibrionales</taxon>
        <taxon>Microbulbiferaceae</taxon>
        <taxon>Microbulbifer</taxon>
    </lineage>
</organism>
<accession>A0A1G9CTP5</accession>
<proteinExistence type="inferred from homology"/>
<reference evidence="3" key="1">
    <citation type="submission" date="2016-10" db="EMBL/GenBank/DDBJ databases">
        <authorList>
            <person name="Varghese N."/>
            <person name="Submissions S."/>
        </authorList>
    </citation>
    <scope>NUCLEOTIDE SEQUENCE [LARGE SCALE GENOMIC DNA]</scope>
    <source>
        <strain evidence="3">CGMCC 1.10658</strain>
    </source>
</reference>
<dbReference type="SUPFAM" id="SSF51735">
    <property type="entry name" value="NAD(P)-binding Rossmann-fold domains"/>
    <property type="match status" value="1"/>
</dbReference>
<keyword evidence="3" id="KW-1185">Reference proteome</keyword>
<dbReference type="PRINTS" id="PR00080">
    <property type="entry name" value="SDRFAMILY"/>
</dbReference>
<dbReference type="PROSITE" id="PS00061">
    <property type="entry name" value="ADH_SHORT"/>
    <property type="match status" value="1"/>
</dbReference>
<dbReference type="RefSeq" id="WP_217631439.1">
    <property type="nucleotide sequence ID" value="NZ_FNFH01000005.1"/>
</dbReference>
<gene>
    <name evidence="2" type="ORF">SAMN05216212_2620</name>
</gene>
<dbReference type="InterPro" id="IPR050259">
    <property type="entry name" value="SDR"/>
</dbReference>
<dbReference type="InterPro" id="IPR020904">
    <property type="entry name" value="Sc_DH/Rdtase_CS"/>
</dbReference>
<dbReference type="STRING" id="658219.SAMN05216212_2620"/>
<dbReference type="AlphaFoldDB" id="A0A1G9CTP5"/>
<comment type="similarity">
    <text evidence="1">Belongs to the short-chain dehydrogenases/reductases (SDR) family.</text>
</comment>
<dbReference type="InterPro" id="IPR036291">
    <property type="entry name" value="NAD(P)-bd_dom_sf"/>
</dbReference>